<name>A0A183BNY4_GLOPA</name>
<dbReference type="PANTHER" id="PTHR12674">
    <property type="entry name" value="PREFOLDIN SUBUNIT 5"/>
    <property type="match status" value="1"/>
</dbReference>
<accession>A0A183BNY4</accession>
<dbReference type="Proteomes" id="UP000050741">
    <property type="component" value="Unassembled WGS sequence"/>
</dbReference>
<dbReference type="SUPFAM" id="SSF46579">
    <property type="entry name" value="Prefoldin"/>
    <property type="match status" value="1"/>
</dbReference>
<evidence type="ECO:0000256" key="1">
    <source>
        <dbReference type="ARBA" id="ARBA00010048"/>
    </source>
</evidence>
<dbReference type="CDD" id="cd23157">
    <property type="entry name" value="Prefoldin_5"/>
    <property type="match status" value="1"/>
</dbReference>
<dbReference type="GO" id="GO:0051082">
    <property type="term" value="F:unfolded protein binding"/>
    <property type="evidence" value="ECO:0007669"/>
    <property type="project" value="InterPro"/>
</dbReference>
<evidence type="ECO:0000256" key="2">
    <source>
        <dbReference type="ARBA" id="ARBA00011695"/>
    </source>
</evidence>
<evidence type="ECO:0000313" key="4">
    <source>
        <dbReference type="WBParaSite" id="GPLIN_000232000"/>
    </source>
</evidence>
<reference evidence="3" key="1">
    <citation type="submission" date="2013-12" db="EMBL/GenBank/DDBJ databases">
        <authorList>
            <person name="Aslett M."/>
        </authorList>
    </citation>
    <scope>NUCLEOTIDE SEQUENCE [LARGE SCALE GENOMIC DNA]</scope>
    <source>
        <strain evidence="3">Lindley</strain>
    </source>
</reference>
<dbReference type="PANTHER" id="PTHR12674:SF2">
    <property type="entry name" value="PREFOLDIN SUBUNIT 5"/>
    <property type="match status" value="1"/>
</dbReference>
<dbReference type="Pfam" id="PF02996">
    <property type="entry name" value="Prefoldin"/>
    <property type="match status" value="1"/>
</dbReference>
<dbReference type="AlphaFoldDB" id="A0A183BNY4"/>
<evidence type="ECO:0000313" key="3">
    <source>
        <dbReference type="Proteomes" id="UP000050741"/>
    </source>
</evidence>
<dbReference type="GO" id="GO:1990115">
    <property type="term" value="P:RNA polymerase III assembly"/>
    <property type="evidence" value="ECO:0007669"/>
    <property type="project" value="TreeGrafter"/>
</dbReference>
<proteinExistence type="inferred from homology"/>
<dbReference type="GO" id="GO:0005737">
    <property type="term" value="C:cytoplasm"/>
    <property type="evidence" value="ECO:0007669"/>
    <property type="project" value="TreeGrafter"/>
</dbReference>
<comment type="similarity">
    <text evidence="1">Belongs to the prefoldin subunit alpha family.</text>
</comment>
<dbReference type="GO" id="GO:1990113">
    <property type="term" value="P:RNA polymerase I assembly"/>
    <property type="evidence" value="ECO:0007669"/>
    <property type="project" value="TreeGrafter"/>
</dbReference>
<protein>
    <submittedName>
        <fullName evidence="4">Prefoldin subunit 6</fullName>
    </submittedName>
</protein>
<dbReference type="NCBIfam" id="TIGR00293">
    <property type="entry name" value="prefoldin subunit alpha"/>
    <property type="match status" value="1"/>
</dbReference>
<keyword evidence="3" id="KW-1185">Reference proteome</keyword>
<organism evidence="3 4">
    <name type="scientific">Globodera pallida</name>
    <name type="common">Potato cyst nematode worm</name>
    <name type="synonym">Heterodera pallida</name>
    <dbReference type="NCBI Taxonomy" id="36090"/>
    <lineage>
        <taxon>Eukaryota</taxon>
        <taxon>Metazoa</taxon>
        <taxon>Ecdysozoa</taxon>
        <taxon>Nematoda</taxon>
        <taxon>Chromadorea</taxon>
        <taxon>Rhabditida</taxon>
        <taxon>Tylenchina</taxon>
        <taxon>Tylenchomorpha</taxon>
        <taxon>Tylenchoidea</taxon>
        <taxon>Heteroderidae</taxon>
        <taxon>Heteroderinae</taxon>
        <taxon>Globodera</taxon>
    </lineage>
</organism>
<reference evidence="3" key="2">
    <citation type="submission" date="2014-05" db="EMBL/GenBank/DDBJ databases">
        <title>The genome and life-stage specific transcriptomes of Globodera pallida elucidate key aspects of plant parasitism by a cyst nematode.</title>
        <authorList>
            <person name="Cotton J.A."/>
            <person name="Lilley C.J."/>
            <person name="Jones L.M."/>
            <person name="Kikuchi T."/>
            <person name="Reid A.J."/>
            <person name="Thorpe P."/>
            <person name="Tsai I.J."/>
            <person name="Beasley H."/>
            <person name="Blok V."/>
            <person name="Cock P.J.A."/>
            <person name="Van den Akker S.E."/>
            <person name="Holroyd N."/>
            <person name="Hunt M."/>
            <person name="Mantelin S."/>
            <person name="Naghra H."/>
            <person name="Pain A."/>
            <person name="Palomares-Rius J.E."/>
            <person name="Zarowiecki M."/>
            <person name="Berriman M."/>
            <person name="Jones J.T."/>
            <person name="Urwin P.E."/>
        </authorList>
    </citation>
    <scope>NUCLEOTIDE SEQUENCE [LARGE SCALE GENOMIC DNA]</scope>
    <source>
        <strain evidence="3">Lindley</strain>
    </source>
</reference>
<dbReference type="InterPro" id="IPR011599">
    <property type="entry name" value="PFD_alpha_archaea"/>
</dbReference>
<dbReference type="WBParaSite" id="GPLIN_000232000">
    <property type="protein sequence ID" value="GPLIN_000232000"/>
    <property type="gene ID" value="GPLIN_000232000"/>
</dbReference>
<dbReference type="InterPro" id="IPR009053">
    <property type="entry name" value="Prefoldin"/>
</dbReference>
<sequence>MSTPTSTKPMVIDINSLSIEELSVLQQQFDAELVFFNDSLNELRSVAGKFGRCRATLDSINSDEKDKPALVPLSESVYVRAKMCDPDKYLVEIGTGYFVEMERKRAAEYFKRQEIRLFGVASGDNNAKSHSGKTAGASNNCSRFTEESAACDHEITLFSSLLTLFIFSAITLDKVFLD</sequence>
<dbReference type="GO" id="GO:0016272">
    <property type="term" value="C:prefoldin complex"/>
    <property type="evidence" value="ECO:0007669"/>
    <property type="project" value="InterPro"/>
</dbReference>
<comment type="subunit">
    <text evidence="2">Heterohexamer of two PFD-alpha type and four PFD-beta type subunits.</text>
</comment>
<dbReference type="InterPro" id="IPR004127">
    <property type="entry name" value="Prefoldin_subunit_alpha"/>
</dbReference>
<reference evidence="4" key="3">
    <citation type="submission" date="2016-06" db="UniProtKB">
        <authorList>
            <consortium name="WormBaseParasite"/>
        </authorList>
    </citation>
    <scope>IDENTIFICATION</scope>
</reference>
<dbReference type="GO" id="GO:0006457">
    <property type="term" value="P:protein folding"/>
    <property type="evidence" value="ECO:0007669"/>
    <property type="project" value="InterPro"/>
</dbReference>
<dbReference type="GO" id="GO:1990114">
    <property type="term" value="P:RNA polymerase II core complex assembly"/>
    <property type="evidence" value="ECO:0007669"/>
    <property type="project" value="TreeGrafter"/>
</dbReference>
<dbReference type="Gene3D" id="1.10.287.370">
    <property type="match status" value="1"/>
</dbReference>